<comment type="caution">
    <text evidence="7">The sequence shown here is derived from an EMBL/GenBank/DDBJ whole genome shotgun (WGS) entry which is preliminary data.</text>
</comment>
<keyword evidence="3" id="KW-0408">Iron</keyword>
<organism evidence="7 8">
    <name type="scientific">Pseudonocardia kongjuensis</name>
    <dbReference type="NCBI Taxonomy" id="102227"/>
    <lineage>
        <taxon>Bacteria</taxon>
        <taxon>Bacillati</taxon>
        <taxon>Actinomycetota</taxon>
        <taxon>Actinomycetes</taxon>
        <taxon>Pseudonocardiales</taxon>
        <taxon>Pseudonocardiaceae</taxon>
        <taxon>Pseudonocardia</taxon>
    </lineage>
</organism>
<evidence type="ECO:0000313" key="8">
    <source>
        <dbReference type="Proteomes" id="UP001501414"/>
    </source>
</evidence>
<dbReference type="Proteomes" id="UP001501414">
    <property type="component" value="Unassembled WGS sequence"/>
</dbReference>
<dbReference type="Gene3D" id="2.102.10.10">
    <property type="entry name" value="Rieske [2Fe-2S] iron-sulphur domain"/>
    <property type="match status" value="1"/>
</dbReference>
<dbReference type="PANTHER" id="PTHR21496:SF23">
    <property type="entry name" value="3-PHENYLPROPIONATE_CINNAMIC ACID DIOXYGENASE FERREDOXIN SUBUNIT"/>
    <property type="match status" value="1"/>
</dbReference>
<dbReference type="Pfam" id="PF00355">
    <property type="entry name" value="Rieske"/>
    <property type="match status" value="1"/>
</dbReference>
<protein>
    <recommendedName>
        <fullName evidence="6">Rieske domain-containing protein</fullName>
    </recommendedName>
</protein>
<keyword evidence="4" id="KW-0411">Iron-sulfur</keyword>
<evidence type="ECO:0000256" key="4">
    <source>
        <dbReference type="ARBA" id="ARBA00023014"/>
    </source>
</evidence>
<accession>A0ABP4I950</accession>
<evidence type="ECO:0000256" key="3">
    <source>
        <dbReference type="ARBA" id="ARBA00023004"/>
    </source>
</evidence>
<proteinExistence type="predicted"/>
<reference evidence="8" key="1">
    <citation type="journal article" date="2019" name="Int. J. Syst. Evol. Microbiol.">
        <title>The Global Catalogue of Microorganisms (GCM) 10K type strain sequencing project: providing services to taxonomists for standard genome sequencing and annotation.</title>
        <authorList>
            <consortium name="The Broad Institute Genomics Platform"/>
            <consortium name="The Broad Institute Genome Sequencing Center for Infectious Disease"/>
            <person name="Wu L."/>
            <person name="Ma J."/>
        </authorList>
    </citation>
    <scope>NUCLEOTIDE SEQUENCE [LARGE SCALE GENOMIC DNA]</scope>
    <source>
        <strain evidence="8">JCM 11896</strain>
    </source>
</reference>
<dbReference type="PROSITE" id="PS51296">
    <property type="entry name" value="RIESKE"/>
    <property type="match status" value="1"/>
</dbReference>
<keyword evidence="8" id="KW-1185">Reference proteome</keyword>
<evidence type="ECO:0000256" key="5">
    <source>
        <dbReference type="SAM" id="MobiDB-lite"/>
    </source>
</evidence>
<evidence type="ECO:0000256" key="2">
    <source>
        <dbReference type="ARBA" id="ARBA00022723"/>
    </source>
</evidence>
<feature type="region of interest" description="Disordered" evidence="5">
    <location>
        <begin position="1"/>
        <end position="20"/>
    </location>
</feature>
<dbReference type="PANTHER" id="PTHR21496">
    <property type="entry name" value="FERREDOXIN-RELATED"/>
    <property type="match status" value="1"/>
</dbReference>
<feature type="domain" description="Rieske" evidence="6">
    <location>
        <begin position="17"/>
        <end position="112"/>
    </location>
</feature>
<sequence>MTAPDTDGGSPPATGSWTDVCSVDDVDVDDVVRVRNEPPVAVVNADGDFYAVRDICTHEDFPLSEGLVCDRRIECSFHGAAFDLVTGETDSLLAEGPVATYPTRVVDGRVHVLLPG</sequence>
<dbReference type="InterPro" id="IPR036922">
    <property type="entry name" value="Rieske_2Fe-2S_sf"/>
</dbReference>
<keyword evidence="2" id="KW-0479">Metal-binding</keyword>
<dbReference type="InterPro" id="IPR017941">
    <property type="entry name" value="Rieske_2Fe-2S"/>
</dbReference>
<gene>
    <name evidence="7" type="ORF">GCM10009613_09470</name>
</gene>
<dbReference type="EMBL" id="BAAAJK010000004">
    <property type="protein sequence ID" value="GAA1382168.1"/>
    <property type="molecule type" value="Genomic_DNA"/>
</dbReference>
<dbReference type="SUPFAM" id="SSF50022">
    <property type="entry name" value="ISP domain"/>
    <property type="match status" value="1"/>
</dbReference>
<evidence type="ECO:0000313" key="7">
    <source>
        <dbReference type="EMBL" id="GAA1382168.1"/>
    </source>
</evidence>
<name>A0ABP4I950_9PSEU</name>
<keyword evidence="1" id="KW-0001">2Fe-2S</keyword>
<dbReference type="RefSeq" id="WP_344018625.1">
    <property type="nucleotide sequence ID" value="NZ_BAAAJK010000004.1"/>
</dbReference>
<evidence type="ECO:0000259" key="6">
    <source>
        <dbReference type="PROSITE" id="PS51296"/>
    </source>
</evidence>
<evidence type="ECO:0000256" key="1">
    <source>
        <dbReference type="ARBA" id="ARBA00022714"/>
    </source>
</evidence>